<dbReference type="OrthoDB" id="9775763at2"/>
<accession>A0A5C5ZRU3</accession>
<evidence type="ECO:0000313" key="3">
    <source>
        <dbReference type="Proteomes" id="UP000316213"/>
    </source>
</evidence>
<keyword evidence="1" id="KW-0732">Signal</keyword>
<evidence type="ECO:0008006" key="4">
    <source>
        <dbReference type="Google" id="ProtNLM"/>
    </source>
</evidence>
<dbReference type="InterPro" id="IPR011486">
    <property type="entry name" value="BBP2"/>
</dbReference>
<comment type="caution">
    <text evidence="2">The sequence shown here is derived from an EMBL/GenBank/DDBJ whole genome shotgun (WGS) entry which is preliminary data.</text>
</comment>
<organism evidence="2 3">
    <name type="scientific">Neorhodopirellula pilleata</name>
    <dbReference type="NCBI Taxonomy" id="2714738"/>
    <lineage>
        <taxon>Bacteria</taxon>
        <taxon>Pseudomonadati</taxon>
        <taxon>Planctomycetota</taxon>
        <taxon>Planctomycetia</taxon>
        <taxon>Pirellulales</taxon>
        <taxon>Pirellulaceae</taxon>
        <taxon>Neorhodopirellula</taxon>
    </lineage>
</organism>
<dbReference type="SUPFAM" id="SSF56935">
    <property type="entry name" value="Porins"/>
    <property type="match status" value="1"/>
</dbReference>
<evidence type="ECO:0000313" key="2">
    <source>
        <dbReference type="EMBL" id="TWT89511.1"/>
    </source>
</evidence>
<feature type="chain" id="PRO_5022956913" description="Porin" evidence="1">
    <location>
        <begin position="19"/>
        <end position="470"/>
    </location>
</feature>
<keyword evidence="3" id="KW-1185">Reference proteome</keyword>
<feature type="signal peptide" evidence="1">
    <location>
        <begin position="1"/>
        <end position="18"/>
    </location>
</feature>
<reference evidence="2 3" key="1">
    <citation type="submission" date="2019-02" db="EMBL/GenBank/DDBJ databases">
        <title>Deep-cultivation of Planctomycetes and their phenomic and genomic characterization uncovers novel biology.</title>
        <authorList>
            <person name="Wiegand S."/>
            <person name="Jogler M."/>
            <person name="Boedeker C."/>
            <person name="Pinto D."/>
            <person name="Vollmers J."/>
            <person name="Rivas-Marin E."/>
            <person name="Kohn T."/>
            <person name="Peeters S.H."/>
            <person name="Heuer A."/>
            <person name="Rast P."/>
            <person name="Oberbeckmann S."/>
            <person name="Bunk B."/>
            <person name="Jeske O."/>
            <person name="Meyerdierks A."/>
            <person name="Storesund J.E."/>
            <person name="Kallscheuer N."/>
            <person name="Luecker S."/>
            <person name="Lage O.M."/>
            <person name="Pohl T."/>
            <person name="Merkel B.J."/>
            <person name="Hornburger P."/>
            <person name="Mueller R.-W."/>
            <person name="Bruemmer F."/>
            <person name="Labrenz M."/>
            <person name="Spormann A.M."/>
            <person name="Op Den Camp H."/>
            <person name="Overmann J."/>
            <person name="Amann R."/>
            <person name="Jetten M.S.M."/>
            <person name="Mascher T."/>
            <person name="Medema M.H."/>
            <person name="Devos D.P."/>
            <person name="Kaster A.-K."/>
            <person name="Ovreas L."/>
            <person name="Rohde M."/>
            <person name="Galperin M.Y."/>
            <person name="Jogler C."/>
        </authorList>
    </citation>
    <scope>NUCLEOTIDE SEQUENCE [LARGE SCALE GENOMIC DNA]</scope>
    <source>
        <strain evidence="2 3">Pla100</strain>
    </source>
</reference>
<dbReference type="RefSeq" id="WP_146581566.1">
    <property type="nucleotide sequence ID" value="NZ_SJPM01000017.1"/>
</dbReference>
<protein>
    <recommendedName>
        <fullName evidence="4">Porin</fullName>
    </recommendedName>
</protein>
<dbReference type="Pfam" id="PF07642">
    <property type="entry name" value="BBP2"/>
    <property type="match status" value="1"/>
</dbReference>
<proteinExistence type="predicted"/>
<dbReference type="AlphaFoldDB" id="A0A5C5ZRU3"/>
<evidence type="ECO:0000256" key="1">
    <source>
        <dbReference type="SAM" id="SignalP"/>
    </source>
</evidence>
<gene>
    <name evidence="2" type="ORF">Pla100_54400</name>
</gene>
<name>A0A5C5ZRU3_9BACT</name>
<dbReference type="EMBL" id="SJPM01000017">
    <property type="protein sequence ID" value="TWT89511.1"/>
    <property type="molecule type" value="Genomic_DNA"/>
</dbReference>
<sequence length="470" mass="49850" precursor="true">MKLSKLALIAAVACGINASNLMTVQANDINLVSCCETTCDCGEPVCGCEPVCADPCEPECGCESTCCEPACDNGCEPSCCDGGCDGAGCFGGAGGLFAGLGDCGDCGGDPCSLFGDIGHGITVGGWAQIGYHSAAVPLFNNRPDEVQLQQGWLYAEKAIDTSNGFDIGGRLDYVYGTDAQNTQAFGIANDHWDNGWDNGGANGYGHALPQAYAELGYGDLSVKLGHFYTIIGWEVVGAPGNFFYSHAYTFNNSEPFTHTGALATYSATDDLTVWGGYSLGWDSGFEDNGDAYLGGASLGLTDNITAIYASTFGRFNERQGTAEGAETGYMHSLIFDVTLSDKLQYIFQNDVLETDLANGDIGRSTVGINQYLLYSINDCLAIGSRFEWWHVDSNSVGLGGVTGAPSADDVDVYALTFGLNYKPHSNVVMRPEIRWDWVDTSAAALAATPISLEDRDDSQFTFGMDTIFLF</sequence>
<dbReference type="Proteomes" id="UP000316213">
    <property type="component" value="Unassembled WGS sequence"/>
</dbReference>